<dbReference type="EMBL" id="BQKI01000011">
    <property type="protein sequence ID" value="GJN05038.1"/>
    <property type="molecule type" value="Genomic_DNA"/>
</dbReference>
<protein>
    <submittedName>
        <fullName evidence="1">Uncharacterized protein</fullName>
    </submittedName>
</protein>
<evidence type="ECO:0000313" key="2">
    <source>
        <dbReference type="Proteomes" id="UP001054889"/>
    </source>
</evidence>
<accession>A0AAV5D286</accession>
<sequence length="264" mass="29401">MENALTAFKDLGVKAINESGSELYSLSFLIIILVACRRIQASRSVHTINDVFCCKQYQVFKISGHELVDPKDGKAVAKLLECGNIMVGRFKLSRNYYSVEPGHVYVYDEDMQIFHPKSGLPASHGAMMMGAGRRQTRWSDKTGSCRPVYSSHMVMQNSEGETFGIDGIGRIGKNSIMELYRIHWILFRAILSRWRRQTTSKGFAENHRQNSMGDLPGSLSCLLLFPFLDLLFPALAGGRGTQTAIFFLKSLAGELLHATIAGVD</sequence>
<keyword evidence="2" id="KW-1185">Reference proteome</keyword>
<organism evidence="1 2">
    <name type="scientific">Eleusine coracana subsp. coracana</name>
    <dbReference type="NCBI Taxonomy" id="191504"/>
    <lineage>
        <taxon>Eukaryota</taxon>
        <taxon>Viridiplantae</taxon>
        <taxon>Streptophyta</taxon>
        <taxon>Embryophyta</taxon>
        <taxon>Tracheophyta</taxon>
        <taxon>Spermatophyta</taxon>
        <taxon>Magnoliopsida</taxon>
        <taxon>Liliopsida</taxon>
        <taxon>Poales</taxon>
        <taxon>Poaceae</taxon>
        <taxon>PACMAD clade</taxon>
        <taxon>Chloridoideae</taxon>
        <taxon>Cynodonteae</taxon>
        <taxon>Eleusininae</taxon>
        <taxon>Eleusine</taxon>
    </lineage>
</organism>
<gene>
    <name evidence="1" type="primary">ga22634</name>
    <name evidence="1" type="ORF">PR202_ga22634</name>
</gene>
<reference evidence="1" key="1">
    <citation type="journal article" date="2018" name="DNA Res.">
        <title>Multiple hybrid de novo genome assembly of finger millet, an orphan allotetraploid crop.</title>
        <authorList>
            <person name="Hatakeyama M."/>
            <person name="Aluri S."/>
            <person name="Balachadran M.T."/>
            <person name="Sivarajan S.R."/>
            <person name="Patrignani A."/>
            <person name="Gruter S."/>
            <person name="Poveda L."/>
            <person name="Shimizu-Inatsugi R."/>
            <person name="Baeten J."/>
            <person name="Francoijs K.J."/>
            <person name="Nataraja K.N."/>
            <person name="Reddy Y.A.N."/>
            <person name="Phadnis S."/>
            <person name="Ravikumar R.L."/>
            <person name="Schlapbach R."/>
            <person name="Sreeman S.M."/>
            <person name="Shimizu K.K."/>
        </authorList>
    </citation>
    <scope>NUCLEOTIDE SEQUENCE</scope>
</reference>
<reference evidence="1" key="2">
    <citation type="submission" date="2021-12" db="EMBL/GenBank/DDBJ databases">
        <title>Resequencing data analysis of finger millet.</title>
        <authorList>
            <person name="Hatakeyama M."/>
            <person name="Aluri S."/>
            <person name="Balachadran M.T."/>
            <person name="Sivarajan S.R."/>
            <person name="Poveda L."/>
            <person name="Shimizu-Inatsugi R."/>
            <person name="Schlapbach R."/>
            <person name="Sreeman S.M."/>
            <person name="Shimizu K.K."/>
        </authorList>
    </citation>
    <scope>NUCLEOTIDE SEQUENCE</scope>
</reference>
<comment type="caution">
    <text evidence="1">The sequence shown here is derived from an EMBL/GenBank/DDBJ whole genome shotgun (WGS) entry which is preliminary data.</text>
</comment>
<evidence type="ECO:0000313" key="1">
    <source>
        <dbReference type="EMBL" id="GJN05038.1"/>
    </source>
</evidence>
<dbReference type="AlphaFoldDB" id="A0AAV5D286"/>
<dbReference type="Proteomes" id="UP001054889">
    <property type="component" value="Unassembled WGS sequence"/>
</dbReference>
<proteinExistence type="predicted"/>
<name>A0AAV5D286_ELECO</name>